<dbReference type="Pfam" id="PF11114">
    <property type="entry name" value="Minor_capsid_2"/>
    <property type="match status" value="1"/>
</dbReference>
<dbReference type="KEGG" id="lsw:GTO87_05750"/>
<organism evidence="1 2">
    <name type="scientific">Ligilactobacillus saerimneri</name>
    <dbReference type="NCBI Taxonomy" id="228229"/>
    <lineage>
        <taxon>Bacteria</taxon>
        <taxon>Bacillati</taxon>
        <taxon>Bacillota</taxon>
        <taxon>Bacilli</taxon>
        <taxon>Lactobacillales</taxon>
        <taxon>Lactobacillaceae</taxon>
        <taxon>Ligilactobacillus</taxon>
    </lineage>
</organism>
<dbReference type="AlphaFoldDB" id="A0A7H9ELU2"/>
<accession>A0A7H9ELU2</accession>
<gene>
    <name evidence="1" type="ORF">GTO87_05750</name>
</gene>
<dbReference type="RefSeq" id="WP_180848441.1">
    <property type="nucleotide sequence ID" value="NZ_CP047418.1"/>
</dbReference>
<evidence type="ECO:0000313" key="2">
    <source>
        <dbReference type="Proteomes" id="UP000510886"/>
    </source>
</evidence>
<dbReference type="EMBL" id="CP047418">
    <property type="protein sequence ID" value="QLL78145.1"/>
    <property type="molecule type" value="Genomic_DNA"/>
</dbReference>
<dbReference type="InterPro" id="IPR021080">
    <property type="entry name" value="Minor_capsid_protein"/>
</dbReference>
<name>A0A7H9ELU2_9LACO</name>
<dbReference type="Proteomes" id="UP000510886">
    <property type="component" value="Chromosome"/>
</dbReference>
<sequence>MKVNISFDGSNMLNRFSTATLDRVEYDLVNQIMQDMDQFVPKRQGYLRSSVTPLGHTLTYNKPYARAQFYGVVNGYPITRYTTPGTGPRWDLKAKGVYMKDWKNVVVKGFDKHGSS</sequence>
<proteinExistence type="predicted"/>
<protein>
    <submittedName>
        <fullName evidence="1">Capsid protein</fullName>
    </submittedName>
</protein>
<reference evidence="1 2" key="1">
    <citation type="submission" date="2020-01" db="EMBL/GenBank/DDBJ databases">
        <title>Complete and circular genome sequences of six lactobacillus isolates from horses.</title>
        <authorList>
            <person name="Hassan H.M."/>
        </authorList>
    </citation>
    <scope>NUCLEOTIDE SEQUENCE [LARGE SCALE GENOMIC DNA]</scope>
    <source>
        <strain evidence="1 2">1A</strain>
    </source>
</reference>
<evidence type="ECO:0000313" key="1">
    <source>
        <dbReference type="EMBL" id="QLL78145.1"/>
    </source>
</evidence>